<keyword evidence="2" id="KW-1185">Reference proteome</keyword>
<accession>A0A8X8ZLR0</accession>
<dbReference type="Proteomes" id="UP000298416">
    <property type="component" value="Unassembled WGS sequence"/>
</dbReference>
<protein>
    <submittedName>
        <fullName evidence="1">Uncharacterized protein</fullName>
    </submittedName>
</protein>
<evidence type="ECO:0000313" key="2">
    <source>
        <dbReference type="Proteomes" id="UP000298416"/>
    </source>
</evidence>
<name>A0A8X8ZLR0_SALSN</name>
<reference evidence="1" key="2">
    <citation type="submission" date="2020-08" db="EMBL/GenBank/DDBJ databases">
        <title>Plant Genome Project.</title>
        <authorList>
            <person name="Zhang R.-G."/>
        </authorList>
    </citation>
    <scope>NUCLEOTIDE SEQUENCE</scope>
    <source>
        <strain evidence="1">Huo1</strain>
        <tissue evidence="1">Leaf</tissue>
    </source>
</reference>
<comment type="caution">
    <text evidence="1">The sequence shown here is derived from an EMBL/GenBank/DDBJ whole genome shotgun (WGS) entry which is preliminary data.</text>
</comment>
<sequence>MAGKLVYSFLEVVKKKGSRVLLIRSARLLPRLRLTSGKPVKHLCYALEERRLIFSKKQLKSEIILDPSSN</sequence>
<organism evidence="1">
    <name type="scientific">Salvia splendens</name>
    <name type="common">Scarlet sage</name>
    <dbReference type="NCBI Taxonomy" id="180675"/>
    <lineage>
        <taxon>Eukaryota</taxon>
        <taxon>Viridiplantae</taxon>
        <taxon>Streptophyta</taxon>
        <taxon>Embryophyta</taxon>
        <taxon>Tracheophyta</taxon>
        <taxon>Spermatophyta</taxon>
        <taxon>Magnoliopsida</taxon>
        <taxon>eudicotyledons</taxon>
        <taxon>Gunneridae</taxon>
        <taxon>Pentapetalae</taxon>
        <taxon>asterids</taxon>
        <taxon>lamiids</taxon>
        <taxon>Lamiales</taxon>
        <taxon>Lamiaceae</taxon>
        <taxon>Nepetoideae</taxon>
        <taxon>Mentheae</taxon>
        <taxon>Salviinae</taxon>
        <taxon>Salvia</taxon>
        <taxon>Salvia subgen. Calosphace</taxon>
        <taxon>core Calosphace</taxon>
    </lineage>
</organism>
<dbReference type="AlphaFoldDB" id="A0A8X8ZLR0"/>
<evidence type="ECO:0000313" key="1">
    <source>
        <dbReference type="EMBL" id="KAG6408584.1"/>
    </source>
</evidence>
<proteinExistence type="predicted"/>
<reference evidence="1" key="1">
    <citation type="submission" date="2018-01" db="EMBL/GenBank/DDBJ databases">
        <authorList>
            <person name="Mao J.F."/>
        </authorList>
    </citation>
    <scope>NUCLEOTIDE SEQUENCE</scope>
    <source>
        <strain evidence="1">Huo1</strain>
        <tissue evidence="1">Leaf</tissue>
    </source>
</reference>
<gene>
    <name evidence="1" type="ORF">SASPL_131600</name>
</gene>
<dbReference type="EMBL" id="PNBA02000011">
    <property type="protein sequence ID" value="KAG6408584.1"/>
    <property type="molecule type" value="Genomic_DNA"/>
</dbReference>